<dbReference type="Proteomes" id="UP000031057">
    <property type="component" value="Unassembled WGS sequence"/>
</dbReference>
<reference evidence="3 4" key="1">
    <citation type="submission" date="2014-10" db="EMBL/GenBank/DDBJ databases">
        <title>Genome sequence of Novosphingobium malaysiense MUSC 273(T).</title>
        <authorList>
            <person name="Lee L.-H."/>
        </authorList>
    </citation>
    <scope>NUCLEOTIDE SEQUENCE [LARGE SCALE GENOMIC DNA]</scope>
    <source>
        <strain evidence="3 4">MUSC 273</strain>
    </source>
</reference>
<dbReference type="SUPFAM" id="SSF63829">
    <property type="entry name" value="Calcium-dependent phosphotriesterase"/>
    <property type="match status" value="1"/>
</dbReference>
<dbReference type="InterPro" id="IPR051262">
    <property type="entry name" value="SMP-30/CGR1_Lactonase"/>
</dbReference>
<dbReference type="Pfam" id="PF08450">
    <property type="entry name" value="SGL"/>
    <property type="match status" value="1"/>
</dbReference>
<proteinExistence type="predicted"/>
<evidence type="ECO:0000313" key="4">
    <source>
        <dbReference type="Proteomes" id="UP000031057"/>
    </source>
</evidence>
<comment type="caution">
    <text evidence="3">The sequence shown here is derived from an EMBL/GenBank/DDBJ whole genome shotgun (WGS) entry which is preliminary data.</text>
</comment>
<dbReference type="PANTHER" id="PTHR47572">
    <property type="entry name" value="LIPOPROTEIN-RELATED"/>
    <property type="match status" value="1"/>
</dbReference>
<organism evidence="3 4">
    <name type="scientific">Novosphingobium malaysiense</name>
    <dbReference type="NCBI Taxonomy" id="1348853"/>
    <lineage>
        <taxon>Bacteria</taxon>
        <taxon>Pseudomonadati</taxon>
        <taxon>Pseudomonadota</taxon>
        <taxon>Alphaproteobacteria</taxon>
        <taxon>Sphingomonadales</taxon>
        <taxon>Sphingomonadaceae</taxon>
        <taxon>Novosphingobium</taxon>
    </lineage>
</organism>
<sequence>MLKPFDTADMQRWGKGLTRPEDVAFSRDGRTFATDPEFGACEILQDGSLLRICETPRPGCCNGISMDLAGNILIANLGAHHGVPGALEKLNPETGLREILLSEVEGRPLTSCNYPMADSAGNIWCSNSTARANFAGLAETRPHDGFIFVLRTDGTSSVVAEGLGFANGLAMSQDEQFLFCCQSFDSNVIRYPVLPGGQLGAGEQYGPLVGNIAAPGARADGLDVDCPDGCAFDQEGNLWVALYSSNKIVAITPSGELRTLASDPEGKILRRPANVTFGGPDLCDVYIGGLGMDYVIKLRSSVPGMPLAHQR</sequence>
<feature type="domain" description="SMP-30/Gluconolactonase/LRE-like region" evidence="2">
    <location>
        <begin position="89"/>
        <end position="287"/>
    </location>
</feature>
<accession>A0A0B1ZD29</accession>
<evidence type="ECO:0000259" key="2">
    <source>
        <dbReference type="Pfam" id="PF08450"/>
    </source>
</evidence>
<name>A0A0B1ZD29_9SPHN</name>
<gene>
    <name evidence="3" type="ORF">LK12_22965</name>
</gene>
<dbReference type="STRING" id="1348853.LK12_22965"/>
<dbReference type="PANTHER" id="PTHR47572:SF4">
    <property type="entry name" value="LACTONASE DRP35"/>
    <property type="match status" value="1"/>
</dbReference>
<dbReference type="GO" id="GO:0016787">
    <property type="term" value="F:hydrolase activity"/>
    <property type="evidence" value="ECO:0007669"/>
    <property type="project" value="UniProtKB-KW"/>
</dbReference>
<evidence type="ECO:0000256" key="1">
    <source>
        <dbReference type="ARBA" id="ARBA00022801"/>
    </source>
</evidence>
<evidence type="ECO:0000313" key="3">
    <source>
        <dbReference type="EMBL" id="KHK88959.1"/>
    </source>
</evidence>
<keyword evidence="1" id="KW-0378">Hydrolase</keyword>
<dbReference type="InterPro" id="IPR011042">
    <property type="entry name" value="6-blade_b-propeller_TolB-like"/>
</dbReference>
<dbReference type="Gene3D" id="2.120.10.30">
    <property type="entry name" value="TolB, C-terminal domain"/>
    <property type="match status" value="1"/>
</dbReference>
<keyword evidence="4" id="KW-1185">Reference proteome</keyword>
<dbReference type="RefSeq" id="WP_039290384.1">
    <property type="nucleotide sequence ID" value="NZ_JTDI01000011.1"/>
</dbReference>
<dbReference type="InterPro" id="IPR013658">
    <property type="entry name" value="SGL"/>
</dbReference>
<protein>
    <recommendedName>
        <fullName evidence="2">SMP-30/Gluconolactonase/LRE-like region domain-containing protein</fullName>
    </recommendedName>
</protein>
<dbReference type="OrthoDB" id="9775406at2"/>
<dbReference type="EMBL" id="JTDI01000011">
    <property type="protein sequence ID" value="KHK88959.1"/>
    <property type="molecule type" value="Genomic_DNA"/>
</dbReference>
<dbReference type="AlphaFoldDB" id="A0A0B1ZD29"/>